<comment type="caution">
    <text evidence="3">The sequence shown here is derived from an EMBL/GenBank/DDBJ whole genome shotgun (WGS) entry which is preliminary data.</text>
</comment>
<name>A0A3L8DYJ7_OOCBI</name>
<dbReference type="InterPro" id="IPR036875">
    <property type="entry name" value="Znf_CCHC_sf"/>
</dbReference>
<evidence type="ECO:0000256" key="1">
    <source>
        <dbReference type="SAM" id="MobiDB-lite"/>
    </source>
</evidence>
<dbReference type="Gene3D" id="4.10.60.10">
    <property type="entry name" value="Zinc finger, CCHC-type"/>
    <property type="match status" value="1"/>
</dbReference>
<dbReference type="SMART" id="SM00343">
    <property type="entry name" value="ZnF_C2HC"/>
    <property type="match status" value="2"/>
</dbReference>
<evidence type="ECO:0000259" key="2">
    <source>
        <dbReference type="SMART" id="SM00343"/>
    </source>
</evidence>
<gene>
    <name evidence="3" type="ORF">DMN91_001663</name>
</gene>
<feature type="region of interest" description="Disordered" evidence="1">
    <location>
        <begin position="199"/>
        <end position="230"/>
    </location>
</feature>
<dbReference type="EMBL" id="QOIP01000002">
    <property type="protein sequence ID" value="RLU25507.1"/>
    <property type="molecule type" value="Genomic_DNA"/>
</dbReference>
<protein>
    <recommendedName>
        <fullName evidence="2">CCHC-type domain-containing protein</fullName>
    </recommendedName>
</protein>
<feature type="domain" description="CCHC-type" evidence="2">
    <location>
        <begin position="184"/>
        <end position="200"/>
    </location>
</feature>
<reference evidence="3 4" key="1">
    <citation type="journal article" date="2018" name="Genome Res.">
        <title>The genomic architecture and molecular evolution of ant odorant receptors.</title>
        <authorList>
            <person name="McKenzie S.K."/>
            <person name="Kronauer D.J.C."/>
        </authorList>
    </citation>
    <scope>NUCLEOTIDE SEQUENCE [LARGE SCALE GENOMIC DNA]</scope>
    <source>
        <strain evidence="3">Clonal line C1</strain>
    </source>
</reference>
<accession>A0A3L8DYJ7</accession>
<organism evidence="3 4">
    <name type="scientific">Ooceraea biroi</name>
    <name type="common">Clonal raider ant</name>
    <name type="synonym">Cerapachys biroi</name>
    <dbReference type="NCBI Taxonomy" id="2015173"/>
    <lineage>
        <taxon>Eukaryota</taxon>
        <taxon>Metazoa</taxon>
        <taxon>Ecdysozoa</taxon>
        <taxon>Arthropoda</taxon>
        <taxon>Hexapoda</taxon>
        <taxon>Insecta</taxon>
        <taxon>Pterygota</taxon>
        <taxon>Neoptera</taxon>
        <taxon>Endopterygota</taxon>
        <taxon>Hymenoptera</taxon>
        <taxon>Apocrita</taxon>
        <taxon>Aculeata</taxon>
        <taxon>Formicoidea</taxon>
        <taxon>Formicidae</taxon>
        <taxon>Dorylinae</taxon>
        <taxon>Ooceraea</taxon>
    </lineage>
</organism>
<proteinExistence type="predicted"/>
<feature type="domain" description="CCHC-type" evidence="2">
    <location>
        <begin position="160"/>
        <end position="176"/>
    </location>
</feature>
<evidence type="ECO:0000313" key="3">
    <source>
        <dbReference type="EMBL" id="RLU25507.1"/>
    </source>
</evidence>
<sequence length="367" mass="41937">MLLKMMDKRFHLQFLNSQNSLLPLRTIAVNLLYGEYRTTYNGRLSCNWNINDWYNFMDVHYDTNCIMRYCDVCEQTTCKCPERRRGQPLARRPCSRGSSAVEVEGVPEGVSRLHVDRAHEGPLRSRWRGSAVCASCMEPEDGEEEEVEEREEGEGKSKEVCTTCGKTGHLQKNYRKNEGKTEMSCIYCKATGHQRNNCPKLKAKEQTPGHSQASRQTMAAVSTSQEESAPERMVAYVQPDNEVPRGCRNKAISGDIESQRQWFLRRNTASHSSRITAGTRLVTCYQQSKGATRAQQQGDIEFQTPHQEVTISERVRAVQRGGFQELPTVTSIHGSDQRESRFHHNTRSDSFLNIVVNSMESLYRIRK</sequence>
<dbReference type="AlphaFoldDB" id="A0A3L8DYJ7"/>
<evidence type="ECO:0000313" key="4">
    <source>
        <dbReference type="Proteomes" id="UP000279307"/>
    </source>
</evidence>
<dbReference type="GO" id="GO:0003676">
    <property type="term" value="F:nucleic acid binding"/>
    <property type="evidence" value="ECO:0007669"/>
    <property type="project" value="InterPro"/>
</dbReference>
<dbReference type="InterPro" id="IPR001878">
    <property type="entry name" value="Znf_CCHC"/>
</dbReference>
<dbReference type="GO" id="GO:0008270">
    <property type="term" value="F:zinc ion binding"/>
    <property type="evidence" value="ECO:0007669"/>
    <property type="project" value="InterPro"/>
</dbReference>
<dbReference type="Proteomes" id="UP000279307">
    <property type="component" value="Chromosome 2"/>
</dbReference>
<dbReference type="SUPFAM" id="SSF57756">
    <property type="entry name" value="Retrovirus zinc finger-like domains"/>
    <property type="match status" value="1"/>
</dbReference>
<feature type="compositionally biased region" description="Polar residues" evidence="1">
    <location>
        <begin position="208"/>
        <end position="227"/>
    </location>
</feature>